<dbReference type="SUPFAM" id="SSF56322">
    <property type="entry name" value="ADC synthase"/>
    <property type="match status" value="1"/>
</dbReference>
<gene>
    <name evidence="2" type="ORF">IEQ34_026783</name>
</gene>
<dbReference type="InterPro" id="IPR019999">
    <property type="entry name" value="Anth_synth_I-like"/>
</dbReference>
<dbReference type="GO" id="GO:0005737">
    <property type="term" value="C:cytoplasm"/>
    <property type="evidence" value="ECO:0007669"/>
    <property type="project" value="TreeGrafter"/>
</dbReference>
<dbReference type="InterPro" id="IPR015890">
    <property type="entry name" value="Chorismate_C"/>
</dbReference>
<dbReference type="PRINTS" id="PR00095">
    <property type="entry name" value="ANTSNTHASEI"/>
</dbReference>
<comment type="caution">
    <text evidence="2">The sequence shown here is derived from an EMBL/GenBank/DDBJ whole genome shotgun (WGS) entry which is preliminary data.</text>
</comment>
<dbReference type="PANTHER" id="PTHR11236:SF18">
    <property type="entry name" value="AMINODEOXYCHORISMATE SYNTHASE"/>
    <property type="match status" value="1"/>
</dbReference>
<dbReference type="GO" id="GO:0000162">
    <property type="term" value="P:L-tryptophan biosynthetic process"/>
    <property type="evidence" value="ECO:0007669"/>
    <property type="project" value="TreeGrafter"/>
</dbReference>
<organism evidence="2 3">
    <name type="scientific">Dendrobium chrysotoxum</name>
    <name type="common">Orchid</name>
    <dbReference type="NCBI Taxonomy" id="161865"/>
    <lineage>
        <taxon>Eukaryota</taxon>
        <taxon>Viridiplantae</taxon>
        <taxon>Streptophyta</taxon>
        <taxon>Embryophyta</taxon>
        <taxon>Tracheophyta</taxon>
        <taxon>Spermatophyta</taxon>
        <taxon>Magnoliopsida</taxon>
        <taxon>Liliopsida</taxon>
        <taxon>Asparagales</taxon>
        <taxon>Orchidaceae</taxon>
        <taxon>Epidendroideae</taxon>
        <taxon>Malaxideae</taxon>
        <taxon>Dendrobiinae</taxon>
        <taxon>Dendrobium</taxon>
    </lineage>
</organism>
<dbReference type="Proteomes" id="UP000775213">
    <property type="component" value="Unassembled WGS sequence"/>
</dbReference>
<evidence type="ECO:0000313" key="3">
    <source>
        <dbReference type="Proteomes" id="UP000775213"/>
    </source>
</evidence>
<dbReference type="AlphaFoldDB" id="A0AAV7FL83"/>
<reference evidence="2 3" key="1">
    <citation type="journal article" date="2021" name="Hortic Res">
        <title>Chromosome-scale assembly of the Dendrobium chrysotoxum genome enhances the understanding of orchid evolution.</title>
        <authorList>
            <person name="Zhang Y."/>
            <person name="Zhang G.Q."/>
            <person name="Zhang D."/>
            <person name="Liu X.D."/>
            <person name="Xu X.Y."/>
            <person name="Sun W.H."/>
            <person name="Yu X."/>
            <person name="Zhu X."/>
            <person name="Wang Z.W."/>
            <person name="Zhao X."/>
            <person name="Zhong W.Y."/>
            <person name="Chen H."/>
            <person name="Yin W.L."/>
            <person name="Huang T."/>
            <person name="Niu S.C."/>
            <person name="Liu Z.J."/>
        </authorList>
    </citation>
    <scope>NUCLEOTIDE SEQUENCE [LARGE SCALE GENOMIC DNA]</scope>
    <source>
        <strain evidence="2">Lindl</strain>
    </source>
</reference>
<dbReference type="EMBL" id="JAGFBR010000785">
    <property type="protein sequence ID" value="KAH0434654.1"/>
    <property type="molecule type" value="Genomic_DNA"/>
</dbReference>
<dbReference type="Pfam" id="PF00425">
    <property type="entry name" value="Chorismate_bind"/>
    <property type="match status" value="1"/>
</dbReference>
<sequence>MELLDSIESSSRGVYSGSIGFISYNQRFDLNIVIRTIVIHKGEASIGAGGAIIALSDPEDEYKEMMLKAKAPIKTVEDCCRGLHYI</sequence>
<proteinExistence type="predicted"/>
<dbReference type="InterPro" id="IPR005801">
    <property type="entry name" value="ADC_synthase"/>
</dbReference>
<dbReference type="GO" id="GO:0008153">
    <property type="term" value="P:4-aminobenzoate biosynthetic process"/>
    <property type="evidence" value="ECO:0007669"/>
    <property type="project" value="TreeGrafter"/>
</dbReference>
<keyword evidence="3" id="KW-1185">Reference proteome</keyword>
<feature type="domain" description="Chorismate-utilising enzyme C-terminal" evidence="1">
    <location>
        <begin position="1"/>
        <end position="68"/>
    </location>
</feature>
<dbReference type="Gene3D" id="3.60.120.10">
    <property type="entry name" value="Anthranilate synthase"/>
    <property type="match status" value="1"/>
</dbReference>
<protein>
    <recommendedName>
        <fullName evidence="1">Chorismate-utilising enzyme C-terminal domain-containing protein</fullName>
    </recommendedName>
</protein>
<name>A0AAV7FL83_DENCH</name>
<dbReference type="GO" id="GO:0046820">
    <property type="term" value="F:4-amino-4-deoxychorismate synthase activity"/>
    <property type="evidence" value="ECO:0007669"/>
    <property type="project" value="TreeGrafter"/>
</dbReference>
<dbReference type="PANTHER" id="PTHR11236">
    <property type="entry name" value="AMINOBENZOATE/ANTHRANILATE SYNTHASE"/>
    <property type="match status" value="1"/>
</dbReference>
<evidence type="ECO:0000313" key="2">
    <source>
        <dbReference type="EMBL" id="KAH0434654.1"/>
    </source>
</evidence>
<accession>A0AAV7FL83</accession>
<evidence type="ECO:0000259" key="1">
    <source>
        <dbReference type="Pfam" id="PF00425"/>
    </source>
</evidence>